<sequence>MRKKSHISLAKYIVNDIDTLELDNHRKAFYLGSILPDCKPSFLTKKHEFAGTFTEVQKSLRNLTVDCDLNERNERVYWRRLGEVIHYVADYFTFPHNTTYDGNLKDHCMYEKELKLRLKEYIRSGEAQENQPEIMKFYTVESLIKFIENSHAEYLKFKRSVEEDVRYIVDLCRQVVAAVVELLYRRIASLSLIQQAVFA</sequence>
<dbReference type="InterPro" id="IPR008947">
    <property type="entry name" value="PLipase_C/P1_nuclease_dom_sf"/>
</dbReference>
<dbReference type="RefSeq" id="WP_109627223.1">
    <property type="nucleotide sequence ID" value="NZ_JANKBI010000028.1"/>
</dbReference>
<dbReference type="Proteomes" id="UP000245412">
    <property type="component" value="Unassembled WGS sequence"/>
</dbReference>
<organism evidence="2 3">
    <name type="scientific">Murimonas intestini</name>
    <dbReference type="NCBI Taxonomy" id="1337051"/>
    <lineage>
        <taxon>Bacteria</taxon>
        <taxon>Bacillati</taxon>
        <taxon>Bacillota</taxon>
        <taxon>Clostridia</taxon>
        <taxon>Lachnospirales</taxon>
        <taxon>Lachnospiraceae</taxon>
        <taxon>Murimonas</taxon>
    </lineage>
</organism>
<dbReference type="InterPro" id="IPR029002">
    <property type="entry name" value="PLPC/GPLD1"/>
</dbReference>
<dbReference type="Pfam" id="PF00882">
    <property type="entry name" value="Zn_dep_PLPC"/>
    <property type="match status" value="1"/>
</dbReference>
<evidence type="ECO:0000259" key="1">
    <source>
        <dbReference type="Pfam" id="PF00882"/>
    </source>
</evidence>
<comment type="caution">
    <text evidence="2">The sequence shown here is derived from an EMBL/GenBank/DDBJ whole genome shotgun (WGS) entry which is preliminary data.</text>
</comment>
<dbReference type="GO" id="GO:0016788">
    <property type="term" value="F:hydrolase activity, acting on ester bonds"/>
    <property type="evidence" value="ECO:0007669"/>
    <property type="project" value="InterPro"/>
</dbReference>
<accession>A0AB73T252</accession>
<reference evidence="2 3" key="1">
    <citation type="submission" date="2018-05" db="EMBL/GenBank/DDBJ databases">
        <authorList>
            <person name="Goeker M."/>
            <person name="Huntemann M."/>
            <person name="Clum A."/>
            <person name="Pillay M."/>
            <person name="Palaniappan K."/>
            <person name="Varghese N."/>
            <person name="Mikhailova N."/>
            <person name="Stamatis D."/>
            <person name="Reddy T."/>
            <person name="Daum C."/>
            <person name="Shapiro N."/>
            <person name="Ivanova N."/>
            <person name="Kyrpides N."/>
            <person name="Woyke T."/>
        </authorList>
    </citation>
    <scope>NUCLEOTIDE SEQUENCE [LARGE SCALE GENOMIC DNA]</scope>
    <source>
        <strain evidence="2 3">DSM 26524</strain>
    </source>
</reference>
<keyword evidence="3" id="KW-1185">Reference proteome</keyword>
<evidence type="ECO:0000313" key="3">
    <source>
        <dbReference type="Proteomes" id="UP000245412"/>
    </source>
</evidence>
<feature type="domain" description="Phospholipase C/D" evidence="1">
    <location>
        <begin position="5"/>
        <end position="157"/>
    </location>
</feature>
<dbReference type="SUPFAM" id="SSF48537">
    <property type="entry name" value="Phospholipase C/P1 nuclease"/>
    <property type="match status" value="1"/>
</dbReference>
<gene>
    <name evidence="2" type="ORF">C7383_10829</name>
</gene>
<evidence type="ECO:0000313" key="2">
    <source>
        <dbReference type="EMBL" id="PWJ74600.1"/>
    </source>
</evidence>
<dbReference type="AlphaFoldDB" id="A0AB73T252"/>
<proteinExistence type="predicted"/>
<dbReference type="EMBL" id="QGGY01000008">
    <property type="protein sequence ID" value="PWJ74600.1"/>
    <property type="molecule type" value="Genomic_DNA"/>
</dbReference>
<protein>
    <submittedName>
        <fullName evidence="2">Zinc dependent phospholipase C</fullName>
    </submittedName>
</protein>
<name>A0AB73T252_9FIRM</name>